<keyword evidence="3" id="KW-0813">Transport</keyword>
<dbReference type="RefSeq" id="WP_229961091.1">
    <property type="nucleotide sequence ID" value="NZ_JAJJWI010000010.1"/>
</dbReference>
<evidence type="ECO:0000313" key="10">
    <source>
        <dbReference type="Proteomes" id="UP001597369"/>
    </source>
</evidence>
<evidence type="ECO:0000256" key="8">
    <source>
        <dbReference type="SAM" id="Phobius"/>
    </source>
</evidence>
<sequence length="395" mass="43216">MKNRAKEILTYFALILVSLSFFFWGLVQAKSFLAPLSVAGLLAMVVLPVARWFESKGIKRGWASLLADVVILLFFVLFAGIISLQVKSFVQDWPKIKDRIEPKISNLQQFVEEQTGITAQEQQQMLSNKIPGGASGSNNQGQAGVQSQQQGSSMLSSAGGYVASLVSFLGTFLLTFVYIFFFLLYRRKFRKSIIKMAPEEKSDSVHEIITKSATISQNYLFGRLILIIILAVLYSIGLFLSGVQNAVLISILASVLTLIPYIGNIIGYSLAVGMAFFSGSGLAGAIGVTATFAITQFVESYILEPYIVGNKVNLNPVFTIIVVVLGGALWGIIGMLIAIPALGIVKAVFDNIPVLSALGYLFGDEDIGDDDENEDSFFKKIKHWAMNKFNSRQKS</sequence>
<evidence type="ECO:0000256" key="5">
    <source>
        <dbReference type="ARBA" id="ARBA00022692"/>
    </source>
</evidence>
<keyword evidence="5 8" id="KW-0812">Transmembrane</keyword>
<keyword evidence="4" id="KW-1003">Cell membrane</keyword>
<comment type="caution">
    <text evidence="9">The sequence shown here is derived from an EMBL/GenBank/DDBJ whole genome shotgun (WGS) entry which is preliminary data.</text>
</comment>
<accession>A0ABW4WVP4</accession>
<keyword evidence="7 8" id="KW-0472">Membrane</keyword>
<feature type="transmembrane region" description="Helical" evidence="8">
    <location>
        <begin position="161"/>
        <end position="185"/>
    </location>
</feature>
<evidence type="ECO:0000256" key="6">
    <source>
        <dbReference type="ARBA" id="ARBA00022989"/>
    </source>
</evidence>
<feature type="transmembrane region" description="Helical" evidence="8">
    <location>
        <begin position="220"/>
        <end position="240"/>
    </location>
</feature>
<dbReference type="Pfam" id="PF01594">
    <property type="entry name" value="AI-2E_transport"/>
    <property type="match status" value="1"/>
</dbReference>
<feature type="transmembrane region" description="Helical" evidence="8">
    <location>
        <begin position="9"/>
        <end position="27"/>
    </location>
</feature>
<evidence type="ECO:0000256" key="2">
    <source>
        <dbReference type="ARBA" id="ARBA00009773"/>
    </source>
</evidence>
<dbReference type="InterPro" id="IPR002549">
    <property type="entry name" value="AI-2E-like"/>
</dbReference>
<comment type="subcellular location">
    <subcellularLocation>
        <location evidence="1">Cell membrane</location>
        <topology evidence="1">Multi-pass membrane protein</topology>
    </subcellularLocation>
</comment>
<protein>
    <submittedName>
        <fullName evidence="9">AI-2E family transporter</fullName>
    </submittedName>
</protein>
<name>A0ABW4WVP4_9BACT</name>
<comment type="similarity">
    <text evidence="2">Belongs to the autoinducer-2 exporter (AI-2E) (TC 2.A.86) family.</text>
</comment>
<evidence type="ECO:0000256" key="3">
    <source>
        <dbReference type="ARBA" id="ARBA00022448"/>
    </source>
</evidence>
<keyword evidence="10" id="KW-1185">Reference proteome</keyword>
<evidence type="ECO:0000256" key="4">
    <source>
        <dbReference type="ARBA" id="ARBA00022475"/>
    </source>
</evidence>
<evidence type="ECO:0000256" key="7">
    <source>
        <dbReference type="ARBA" id="ARBA00023136"/>
    </source>
</evidence>
<evidence type="ECO:0000313" key="9">
    <source>
        <dbReference type="EMBL" id="MFD2066271.1"/>
    </source>
</evidence>
<feature type="transmembrane region" description="Helical" evidence="8">
    <location>
        <begin position="275"/>
        <end position="298"/>
    </location>
</feature>
<feature type="transmembrane region" description="Helical" evidence="8">
    <location>
        <begin position="246"/>
        <end position="263"/>
    </location>
</feature>
<dbReference type="Proteomes" id="UP001597369">
    <property type="component" value="Unassembled WGS sequence"/>
</dbReference>
<organism evidence="9 10">
    <name type="scientific">Pontibacter silvestris</name>
    <dbReference type="NCBI Taxonomy" id="2305183"/>
    <lineage>
        <taxon>Bacteria</taxon>
        <taxon>Pseudomonadati</taxon>
        <taxon>Bacteroidota</taxon>
        <taxon>Cytophagia</taxon>
        <taxon>Cytophagales</taxon>
        <taxon>Hymenobacteraceae</taxon>
        <taxon>Pontibacter</taxon>
    </lineage>
</organism>
<dbReference type="EMBL" id="JBHUHV010000018">
    <property type="protein sequence ID" value="MFD2066271.1"/>
    <property type="molecule type" value="Genomic_DNA"/>
</dbReference>
<feature type="transmembrane region" description="Helical" evidence="8">
    <location>
        <begin position="65"/>
        <end position="86"/>
    </location>
</feature>
<feature type="transmembrane region" description="Helical" evidence="8">
    <location>
        <begin position="318"/>
        <end position="345"/>
    </location>
</feature>
<dbReference type="PANTHER" id="PTHR21716:SF53">
    <property type="entry name" value="PERMEASE PERM-RELATED"/>
    <property type="match status" value="1"/>
</dbReference>
<dbReference type="PANTHER" id="PTHR21716">
    <property type="entry name" value="TRANSMEMBRANE PROTEIN"/>
    <property type="match status" value="1"/>
</dbReference>
<keyword evidence="6 8" id="KW-1133">Transmembrane helix</keyword>
<feature type="transmembrane region" description="Helical" evidence="8">
    <location>
        <begin position="33"/>
        <end position="53"/>
    </location>
</feature>
<reference evidence="10" key="1">
    <citation type="journal article" date="2019" name="Int. J. Syst. Evol. Microbiol.">
        <title>The Global Catalogue of Microorganisms (GCM) 10K type strain sequencing project: providing services to taxonomists for standard genome sequencing and annotation.</title>
        <authorList>
            <consortium name="The Broad Institute Genomics Platform"/>
            <consortium name="The Broad Institute Genome Sequencing Center for Infectious Disease"/>
            <person name="Wu L."/>
            <person name="Ma J."/>
        </authorList>
    </citation>
    <scope>NUCLEOTIDE SEQUENCE [LARGE SCALE GENOMIC DNA]</scope>
    <source>
        <strain evidence="10">JCM 16545</strain>
    </source>
</reference>
<gene>
    <name evidence="9" type="ORF">ACFSKU_05200</name>
</gene>
<proteinExistence type="inferred from homology"/>
<evidence type="ECO:0000256" key="1">
    <source>
        <dbReference type="ARBA" id="ARBA00004651"/>
    </source>
</evidence>